<proteinExistence type="predicted"/>
<reference evidence="2 3" key="1">
    <citation type="submission" date="2022-09" db="EMBL/GenBank/DDBJ databases">
        <title>Chelativorans salina sp. nov., a novel slightly halophilic bacterium isolated from a saline lake sediment enrichment.</title>
        <authorList>
            <person name="Gao L."/>
            <person name="Fang B.-Z."/>
            <person name="Li W.-J."/>
        </authorList>
    </citation>
    <scope>NUCLEOTIDE SEQUENCE [LARGE SCALE GENOMIC DNA]</scope>
    <source>
        <strain evidence="2 3">EGI FJ00035</strain>
    </source>
</reference>
<dbReference type="RefSeq" id="WP_260904442.1">
    <property type="nucleotide sequence ID" value="NZ_JAOCZP010000004.1"/>
</dbReference>
<organism evidence="2 3">
    <name type="scientific">Chelativorans salis</name>
    <dbReference type="NCBI Taxonomy" id="2978478"/>
    <lineage>
        <taxon>Bacteria</taxon>
        <taxon>Pseudomonadati</taxon>
        <taxon>Pseudomonadota</taxon>
        <taxon>Alphaproteobacteria</taxon>
        <taxon>Hyphomicrobiales</taxon>
        <taxon>Phyllobacteriaceae</taxon>
        <taxon>Chelativorans</taxon>
    </lineage>
</organism>
<keyword evidence="3" id="KW-1185">Reference proteome</keyword>
<keyword evidence="1" id="KW-0732">Signal</keyword>
<gene>
    <name evidence="2" type="ORF">N5A92_15685</name>
</gene>
<evidence type="ECO:0000256" key="1">
    <source>
        <dbReference type="SAM" id="SignalP"/>
    </source>
</evidence>
<dbReference type="EMBL" id="JAOCZP010000004">
    <property type="protein sequence ID" value="MCT7376476.1"/>
    <property type="molecule type" value="Genomic_DNA"/>
</dbReference>
<name>A0ABT2LPJ6_9HYPH</name>
<feature type="chain" id="PRO_5046940019" description="Secreted protein" evidence="1">
    <location>
        <begin position="29"/>
        <end position="119"/>
    </location>
</feature>
<accession>A0ABT2LPJ6</accession>
<sequence length="119" mass="12938">MSSHRRLASGKSLAALAVLLAAAMPAFAGGEKVYADSFGNLIVRSPAGYKRIVVGKGYLAEDLAYGRHGESKVVYLEEDRGALYLRKRKSCRYGTLLHGRSYMYGLPDNVVPVPTVSCR</sequence>
<dbReference type="Proteomes" id="UP001320831">
    <property type="component" value="Unassembled WGS sequence"/>
</dbReference>
<evidence type="ECO:0008006" key="4">
    <source>
        <dbReference type="Google" id="ProtNLM"/>
    </source>
</evidence>
<evidence type="ECO:0000313" key="3">
    <source>
        <dbReference type="Proteomes" id="UP001320831"/>
    </source>
</evidence>
<protein>
    <recommendedName>
        <fullName evidence="4">Secreted protein</fullName>
    </recommendedName>
</protein>
<feature type="signal peptide" evidence="1">
    <location>
        <begin position="1"/>
        <end position="28"/>
    </location>
</feature>
<comment type="caution">
    <text evidence="2">The sequence shown here is derived from an EMBL/GenBank/DDBJ whole genome shotgun (WGS) entry which is preliminary data.</text>
</comment>
<evidence type="ECO:0000313" key="2">
    <source>
        <dbReference type="EMBL" id="MCT7376476.1"/>
    </source>
</evidence>